<dbReference type="InterPro" id="IPR032710">
    <property type="entry name" value="NTF2-like_dom_sf"/>
</dbReference>
<dbReference type="SUPFAM" id="SSF54427">
    <property type="entry name" value="NTF2-like"/>
    <property type="match status" value="1"/>
</dbReference>
<dbReference type="Gene3D" id="3.10.450.50">
    <property type="match status" value="1"/>
</dbReference>
<protein>
    <submittedName>
        <fullName evidence="2">DUF4440 domain-containing protein</fullName>
    </submittedName>
</protein>
<evidence type="ECO:0000313" key="3">
    <source>
        <dbReference type="Proteomes" id="UP000177870"/>
    </source>
</evidence>
<dbReference type="PANTHER" id="PTHR34957">
    <property type="entry name" value="NUCLEAR TRANSPORT FACTOR 2 (NTF2) FAMILY PROTEIN"/>
    <property type="match status" value="1"/>
</dbReference>
<gene>
    <name evidence="2" type="ORF">BJP34_00625</name>
</gene>
<sequence length="129" mass="14578">MSSDRTDVLAANTAFYRAFEKKDIEAMSKVWSQGTGSLCIHPGRDVIKGWREISSSWEAIFKNTQYLEIEPEIIATEVRDTLAYVVVLEKVLQVSKGRRIEAESIATNMFELMAGSWYLVHHHGSPLMG</sequence>
<dbReference type="KEGG" id="mpro:BJP34_00625"/>
<dbReference type="AlphaFoldDB" id="A0A1D8TKM1"/>
<dbReference type="Pfam" id="PF13474">
    <property type="entry name" value="SnoaL_3"/>
    <property type="match status" value="1"/>
</dbReference>
<evidence type="ECO:0000313" key="2">
    <source>
        <dbReference type="EMBL" id="AOW98136.1"/>
    </source>
</evidence>
<dbReference type="STRING" id="1458985.BJP34_00625"/>
<organism evidence="2 3">
    <name type="scientific">Moorena producens PAL-8-15-08-1</name>
    <dbReference type="NCBI Taxonomy" id="1458985"/>
    <lineage>
        <taxon>Bacteria</taxon>
        <taxon>Bacillati</taxon>
        <taxon>Cyanobacteriota</taxon>
        <taxon>Cyanophyceae</taxon>
        <taxon>Coleofasciculales</taxon>
        <taxon>Coleofasciculaceae</taxon>
        <taxon>Moorena</taxon>
    </lineage>
</organism>
<dbReference type="OrthoDB" id="9786718at2"/>
<dbReference type="InterPro" id="IPR037401">
    <property type="entry name" value="SnoaL-like"/>
</dbReference>
<dbReference type="Proteomes" id="UP000177870">
    <property type="component" value="Chromosome"/>
</dbReference>
<name>A0A1D8TKM1_9CYAN</name>
<feature type="domain" description="SnoaL-like" evidence="1">
    <location>
        <begin position="8"/>
        <end position="127"/>
    </location>
</feature>
<reference evidence="3" key="1">
    <citation type="submission" date="2016-10" db="EMBL/GenBank/DDBJ databases">
        <title>Comparative genomics uncovers the prolific and rare metabolic potential of the cyanobacterial genus Moorea.</title>
        <authorList>
            <person name="Leao T."/>
            <person name="Castelao G."/>
            <person name="Korobeynikov A."/>
            <person name="Monroe E.A."/>
            <person name="Podell S."/>
            <person name="Glukhov E."/>
            <person name="Allen E."/>
            <person name="Gerwick W.H."/>
            <person name="Gerwick L."/>
        </authorList>
    </citation>
    <scope>NUCLEOTIDE SEQUENCE [LARGE SCALE GENOMIC DNA]</scope>
    <source>
        <strain evidence="3">PAL-8-15-08-1</strain>
    </source>
</reference>
<accession>A0A1D8TKM1</accession>
<dbReference type="PANTHER" id="PTHR34957:SF1">
    <property type="entry name" value="NUCLEAR TRANSPORT FACTOR 2 (NTF2) FAMILY PROTEIN"/>
    <property type="match status" value="1"/>
</dbReference>
<dbReference type="EMBL" id="CP017599">
    <property type="protein sequence ID" value="AOW98136.1"/>
    <property type="molecule type" value="Genomic_DNA"/>
</dbReference>
<evidence type="ECO:0000259" key="1">
    <source>
        <dbReference type="Pfam" id="PF13474"/>
    </source>
</evidence>
<proteinExistence type="predicted"/>
<dbReference type="RefSeq" id="WP_070390658.1">
    <property type="nucleotide sequence ID" value="NZ_CP017599.1"/>
</dbReference>